<feature type="compositionally biased region" description="Acidic residues" evidence="1">
    <location>
        <begin position="98"/>
        <end position="108"/>
    </location>
</feature>
<protein>
    <submittedName>
        <fullName evidence="2">Uncharacterized protein</fullName>
    </submittedName>
</protein>
<keyword evidence="3" id="KW-1185">Reference proteome</keyword>
<evidence type="ECO:0000313" key="2">
    <source>
        <dbReference type="EMBL" id="KAF7994321.1"/>
    </source>
</evidence>
<dbReference type="Proteomes" id="UP000639338">
    <property type="component" value="Unassembled WGS sequence"/>
</dbReference>
<feature type="region of interest" description="Disordered" evidence="1">
    <location>
        <begin position="144"/>
        <end position="223"/>
    </location>
</feature>
<evidence type="ECO:0000256" key="1">
    <source>
        <dbReference type="SAM" id="MobiDB-lite"/>
    </source>
</evidence>
<dbReference type="AlphaFoldDB" id="A0A834Y0L0"/>
<feature type="compositionally biased region" description="Basic and acidic residues" evidence="1">
    <location>
        <begin position="175"/>
        <end position="223"/>
    </location>
</feature>
<accession>A0A834Y0L0</accession>
<name>A0A834Y0L0_APHGI</name>
<dbReference type="EMBL" id="JACMRX010000002">
    <property type="protein sequence ID" value="KAF7994321.1"/>
    <property type="molecule type" value="Genomic_DNA"/>
</dbReference>
<dbReference type="OrthoDB" id="7700372at2759"/>
<evidence type="ECO:0000313" key="3">
    <source>
        <dbReference type="Proteomes" id="UP000639338"/>
    </source>
</evidence>
<feature type="region of interest" description="Disordered" evidence="1">
    <location>
        <begin position="76"/>
        <end position="108"/>
    </location>
</feature>
<proteinExistence type="predicted"/>
<organism evidence="2 3">
    <name type="scientific">Aphidius gifuensis</name>
    <name type="common">Parasitoid wasp</name>
    <dbReference type="NCBI Taxonomy" id="684658"/>
    <lineage>
        <taxon>Eukaryota</taxon>
        <taxon>Metazoa</taxon>
        <taxon>Ecdysozoa</taxon>
        <taxon>Arthropoda</taxon>
        <taxon>Hexapoda</taxon>
        <taxon>Insecta</taxon>
        <taxon>Pterygota</taxon>
        <taxon>Neoptera</taxon>
        <taxon>Endopterygota</taxon>
        <taxon>Hymenoptera</taxon>
        <taxon>Apocrita</taxon>
        <taxon>Ichneumonoidea</taxon>
        <taxon>Braconidae</taxon>
        <taxon>Aphidiinae</taxon>
        <taxon>Aphidius</taxon>
    </lineage>
</organism>
<sequence length="349" mass="40300">MDVNCIKKFDYKKFKNDEYDPEQTFAIEWRDSVRKPLGGWLLYEAIIIAVSANINVLEKKMNIIDGFQSPDRTINNSFASDNEDNESINFEQDKEETSCNDDSENDIDEDEIIKTNQLSIDLKQCDKQKSSDLNLKNKIDNYKKKKTSEPSINLENDEPEKKSSIENSENDIDELEAKNKRKSSDKQYDTDELETTNKKKSSDKQYDTDKLETTNKRKSSGDHEYVTKADLKSFTVDILTQLGINPTKKKRSSNSMNEDSKNDATPKMKVLKSKDEKHQFEMSYEKWKTAKTRPSYTTMAWSLVLAAFERDTLLRSNYHGGVSKKKNNDGDNNIKLQRLNDNIISIIKG</sequence>
<feature type="region of interest" description="Disordered" evidence="1">
    <location>
        <begin position="245"/>
        <end position="265"/>
    </location>
</feature>
<comment type="caution">
    <text evidence="2">The sequence shown here is derived from an EMBL/GenBank/DDBJ whole genome shotgun (WGS) entry which is preliminary data.</text>
</comment>
<gene>
    <name evidence="2" type="ORF">HCN44_003411</name>
</gene>
<reference evidence="2 3" key="1">
    <citation type="submission" date="2020-08" db="EMBL/GenBank/DDBJ databases">
        <title>Aphidius gifuensis genome sequencing and assembly.</title>
        <authorList>
            <person name="Du Z."/>
        </authorList>
    </citation>
    <scope>NUCLEOTIDE SEQUENCE [LARGE SCALE GENOMIC DNA]</scope>
    <source>
        <strain evidence="2">YNYX2018</strain>
        <tissue evidence="2">Adults</tissue>
    </source>
</reference>